<evidence type="ECO:0000313" key="6">
    <source>
        <dbReference type="Proteomes" id="UP000622405"/>
    </source>
</evidence>
<dbReference type="PANTHER" id="PTHR30408:SF12">
    <property type="entry name" value="TYPE I RESTRICTION ENZYME MJAVIII SPECIFICITY SUBUNIT"/>
    <property type="match status" value="1"/>
</dbReference>
<reference evidence="5 6" key="1">
    <citation type="journal article" date="2020" name="mSystems">
        <title>Defining Genomic and Predicted Metabolic Features of the Acetobacterium Genus.</title>
        <authorList>
            <person name="Ross D.E."/>
            <person name="Marshall C.W."/>
            <person name="Gulliver D."/>
            <person name="May H.D."/>
            <person name="Norman R.S."/>
        </authorList>
    </citation>
    <scope>NUCLEOTIDE SEQUENCE [LARGE SCALE GENOMIC DNA]</scope>
    <source>
        <strain evidence="5 6">DSM 4132</strain>
    </source>
</reference>
<dbReference type="EMBL" id="WJBE01000023">
    <property type="protein sequence ID" value="MBC3901248.1"/>
    <property type="molecule type" value="Genomic_DNA"/>
</dbReference>
<feature type="domain" description="Type I restriction modification DNA specificity" evidence="4">
    <location>
        <begin position="188"/>
        <end position="361"/>
    </location>
</feature>
<dbReference type="PANTHER" id="PTHR30408">
    <property type="entry name" value="TYPE-1 RESTRICTION ENZYME ECOKI SPECIFICITY PROTEIN"/>
    <property type="match status" value="1"/>
</dbReference>
<organism evidence="5 6">
    <name type="scientific">Acetobacterium malicum</name>
    <dbReference type="NCBI Taxonomy" id="52692"/>
    <lineage>
        <taxon>Bacteria</taxon>
        <taxon>Bacillati</taxon>
        <taxon>Bacillota</taxon>
        <taxon>Clostridia</taxon>
        <taxon>Eubacteriales</taxon>
        <taxon>Eubacteriaceae</taxon>
        <taxon>Acetobacterium</taxon>
    </lineage>
</organism>
<name>A0ABR6Z156_9FIRM</name>
<comment type="caution">
    <text evidence="5">The sequence shown here is derived from an EMBL/GenBank/DDBJ whole genome shotgun (WGS) entry which is preliminary data.</text>
</comment>
<keyword evidence="5" id="KW-0255">Endonuclease</keyword>
<dbReference type="CDD" id="cd17282">
    <property type="entry name" value="RMtype1_S_Eco16444ORF1681_TRD1-CR1_like"/>
    <property type="match status" value="1"/>
</dbReference>
<accession>A0ABR6Z156</accession>
<evidence type="ECO:0000256" key="2">
    <source>
        <dbReference type="ARBA" id="ARBA00022747"/>
    </source>
</evidence>
<evidence type="ECO:0000256" key="3">
    <source>
        <dbReference type="ARBA" id="ARBA00023125"/>
    </source>
</evidence>
<dbReference type="RefSeq" id="WP_186895314.1">
    <property type="nucleotide sequence ID" value="NZ_WJBE01000023.1"/>
</dbReference>
<keyword evidence="2" id="KW-0680">Restriction system</keyword>
<dbReference type="CDD" id="cd17254">
    <property type="entry name" value="RMtype1_S_FclI-TRD1-CR1_like"/>
    <property type="match status" value="1"/>
</dbReference>
<evidence type="ECO:0000259" key="4">
    <source>
        <dbReference type="Pfam" id="PF01420"/>
    </source>
</evidence>
<evidence type="ECO:0000256" key="1">
    <source>
        <dbReference type="ARBA" id="ARBA00010923"/>
    </source>
</evidence>
<proteinExistence type="inferred from homology"/>
<dbReference type="InterPro" id="IPR044946">
    <property type="entry name" value="Restrct_endonuc_typeI_TRD_sf"/>
</dbReference>
<dbReference type="Gene3D" id="3.90.220.20">
    <property type="entry name" value="DNA methylase specificity domains"/>
    <property type="match status" value="2"/>
</dbReference>
<comment type="similarity">
    <text evidence="1">Belongs to the type-I restriction system S methylase family.</text>
</comment>
<protein>
    <submittedName>
        <fullName evidence="5">Restriction endonuclease subunit S</fullName>
    </submittedName>
</protein>
<keyword evidence="5" id="KW-0540">Nuclease</keyword>
<feature type="domain" description="Type I restriction modification DNA specificity" evidence="4">
    <location>
        <begin position="2"/>
        <end position="169"/>
    </location>
</feature>
<dbReference type="InterPro" id="IPR000055">
    <property type="entry name" value="Restrct_endonuc_typeI_TRD"/>
</dbReference>
<keyword evidence="6" id="KW-1185">Reference proteome</keyword>
<keyword evidence="5" id="KW-0378">Hydrolase</keyword>
<gene>
    <name evidence="5" type="ORF">GH811_16680</name>
</gene>
<dbReference type="Gene3D" id="1.10.287.1120">
    <property type="entry name" value="Bipartite methylase S protein"/>
    <property type="match status" value="1"/>
</dbReference>
<sequence length="375" mass="42944">MGKWEKVRLGDVGSYVNGFAFKPEDWSIQGLPIIRIQNLTESRNEVNYYAKSDKNKYEINDGDVLISWSASLGVYQWSKGRALLNQHIFKVIFDKLEINKKYFIHVITHLLKDMSKETHGSTMKHITKSRFDNMKIPFPPLEIQQKIAATLDTAAALLKLRQQQLAELEALIQSVFYQMFGDPVRNEKGWDYVKLSNLGTLNRGMSKHRPRNDPKLLNGEYPLIQTGDVANADFEIKEYSQSYSELGLKQSKMWSKGTLCITIAANIAKTAIMGFDACFPDSVVGFNANEKTNNIFIYCWFGFFQKILEEQAPESAQKNINLRILNDLDVILPPKELQTQFAAIVQKIEQQKALVQQSIDETQTLFDSLMSQYFD</sequence>
<dbReference type="SUPFAM" id="SSF116734">
    <property type="entry name" value="DNA methylase specificity domain"/>
    <property type="match status" value="2"/>
</dbReference>
<dbReference type="InterPro" id="IPR052021">
    <property type="entry name" value="Type-I_RS_S_subunit"/>
</dbReference>
<dbReference type="Pfam" id="PF01420">
    <property type="entry name" value="Methylase_S"/>
    <property type="match status" value="2"/>
</dbReference>
<dbReference type="Proteomes" id="UP000622405">
    <property type="component" value="Unassembled WGS sequence"/>
</dbReference>
<keyword evidence="3" id="KW-0238">DNA-binding</keyword>
<dbReference type="GO" id="GO:0004519">
    <property type="term" value="F:endonuclease activity"/>
    <property type="evidence" value="ECO:0007669"/>
    <property type="project" value="UniProtKB-KW"/>
</dbReference>
<evidence type="ECO:0000313" key="5">
    <source>
        <dbReference type="EMBL" id="MBC3901248.1"/>
    </source>
</evidence>